<dbReference type="Pfam" id="PF11964">
    <property type="entry name" value="SpoIIAA-like"/>
    <property type="match status" value="2"/>
</dbReference>
<organism evidence="1 2">
    <name type="scientific">Oceanomicrobium pacificus</name>
    <dbReference type="NCBI Taxonomy" id="2692916"/>
    <lineage>
        <taxon>Bacteria</taxon>
        <taxon>Pseudomonadati</taxon>
        <taxon>Pseudomonadota</taxon>
        <taxon>Alphaproteobacteria</taxon>
        <taxon>Rhodobacterales</taxon>
        <taxon>Paracoccaceae</taxon>
        <taxon>Oceanomicrobium</taxon>
    </lineage>
</organism>
<dbReference type="InterPro" id="IPR036513">
    <property type="entry name" value="STAS_dom_sf"/>
</dbReference>
<reference evidence="1 2" key="1">
    <citation type="submission" date="2019-12" db="EMBL/GenBank/DDBJ databases">
        <title>Strain KN286 was isolated from seawater, which was collected from Caroline Seamount in the tropical western Pacific.</title>
        <authorList>
            <person name="Wang Q."/>
        </authorList>
    </citation>
    <scope>NUCLEOTIDE SEQUENCE [LARGE SCALE GENOMIC DNA]</scope>
    <source>
        <strain evidence="1 2">KN286</strain>
    </source>
</reference>
<dbReference type="RefSeq" id="WP_160855728.1">
    <property type="nucleotide sequence ID" value="NZ_WUWG01000005.1"/>
</dbReference>
<dbReference type="EMBL" id="WUWG01000005">
    <property type="protein sequence ID" value="MXU66348.1"/>
    <property type="molecule type" value="Genomic_DNA"/>
</dbReference>
<protein>
    <recommendedName>
        <fullName evidence="3">STAS/SEC14 domain-containing protein</fullName>
    </recommendedName>
</protein>
<proteinExistence type="predicted"/>
<keyword evidence="2" id="KW-1185">Reference proteome</keyword>
<accession>A0A6B0TY34</accession>
<name>A0A6B0TY34_9RHOB</name>
<evidence type="ECO:0000313" key="1">
    <source>
        <dbReference type="EMBL" id="MXU66348.1"/>
    </source>
</evidence>
<dbReference type="SUPFAM" id="SSF52091">
    <property type="entry name" value="SpoIIaa-like"/>
    <property type="match status" value="2"/>
</dbReference>
<dbReference type="Proteomes" id="UP000436016">
    <property type="component" value="Unassembled WGS sequence"/>
</dbReference>
<comment type="caution">
    <text evidence="1">The sequence shown here is derived from an EMBL/GenBank/DDBJ whole genome shotgun (WGS) entry which is preliminary data.</text>
</comment>
<gene>
    <name evidence="1" type="ORF">GSH16_12920</name>
</gene>
<dbReference type="InterPro" id="IPR038396">
    <property type="entry name" value="SpoIIAA-like_sf"/>
</dbReference>
<dbReference type="Gene3D" id="3.40.50.10600">
    <property type="entry name" value="SpoIIaa-like domains"/>
    <property type="match status" value="2"/>
</dbReference>
<evidence type="ECO:0008006" key="3">
    <source>
        <dbReference type="Google" id="ProtNLM"/>
    </source>
</evidence>
<evidence type="ECO:0000313" key="2">
    <source>
        <dbReference type="Proteomes" id="UP000436016"/>
    </source>
</evidence>
<dbReference type="AlphaFoldDB" id="A0A6B0TY34"/>
<sequence length="245" mass="27056">MIDIETDPSKGLITASVDSRLTEGDMTKLVDAFNDYINAKDTAPRVVIHAKSFPGWDSFAAMSDHFKLVRNYEDLVPRIAVVSDSSVMAAMPAIATHFVGAQLRHFPTDEAGAARDWALSDAQDPLALSILDGFPADVIAMSIKGRLTSRDYDETLVPLVKKKLERHDKLKVLAIIDDDFGASAGAIWDDMRVGLSNPFRWRKMALVTDSQWMAQSARFFGPMVPGELAVFPSAERKAAEEWIRS</sequence>
<dbReference type="InterPro" id="IPR021866">
    <property type="entry name" value="SpoIIAA-like"/>
</dbReference>